<gene>
    <name evidence="1" type="ORF">ACJRO7_031954</name>
</gene>
<sequence>MERLKGLFEMFTGCTSVVQTANAYAHLDRKMRTLERRLETLVSREADVNQTLEHEESLLGKIRKREVENWLENVGRLKLDVGKMEREFAEGRVLSRLRIVSCVDELASEVDRFYEQGKFAEGLSLDAEVERVGASTQMPLNKLLGRFFQVNLSKIWDCLMDRALQQKFLTAVLVLIYSEHSRRQMWSRH</sequence>
<comment type="caution">
    <text evidence="1">The sequence shown here is derived from an EMBL/GenBank/DDBJ whole genome shotgun (WGS) entry which is preliminary data.</text>
</comment>
<dbReference type="EMBL" id="JBJKBG010000008">
    <property type="protein sequence ID" value="KAL3727131.1"/>
    <property type="molecule type" value="Genomic_DNA"/>
</dbReference>
<evidence type="ECO:0000313" key="1">
    <source>
        <dbReference type="EMBL" id="KAL3727131.1"/>
    </source>
</evidence>
<proteinExistence type="predicted"/>
<organism evidence="1 2">
    <name type="scientific">Eucalyptus globulus</name>
    <name type="common">Tasmanian blue gum</name>
    <dbReference type="NCBI Taxonomy" id="34317"/>
    <lineage>
        <taxon>Eukaryota</taxon>
        <taxon>Viridiplantae</taxon>
        <taxon>Streptophyta</taxon>
        <taxon>Embryophyta</taxon>
        <taxon>Tracheophyta</taxon>
        <taxon>Spermatophyta</taxon>
        <taxon>Magnoliopsida</taxon>
        <taxon>eudicotyledons</taxon>
        <taxon>Gunneridae</taxon>
        <taxon>Pentapetalae</taxon>
        <taxon>rosids</taxon>
        <taxon>malvids</taxon>
        <taxon>Myrtales</taxon>
        <taxon>Myrtaceae</taxon>
        <taxon>Myrtoideae</taxon>
        <taxon>Eucalypteae</taxon>
        <taxon>Eucalyptus</taxon>
    </lineage>
</organism>
<dbReference type="AlphaFoldDB" id="A0ABD3JMR7"/>
<accession>A0ABD3JMR7</accession>
<dbReference type="Proteomes" id="UP001634007">
    <property type="component" value="Unassembled WGS sequence"/>
</dbReference>
<keyword evidence="2" id="KW-1185">Reference proteome</keyword>
<name>A0ABD3JMR7_EUCGL</name>
<evidence type="ECO:0000313" key="2">
    <source>
        <dbReference type="Proteomes" id="UP001634007"/>
    </source>
</evidence>
<reference evidence="1 2" key="1">
    <citation type="submission" date="2024-11" db="EMBL/GenBank/DDBJ databases">
        <title>Chromosome-level genome assembly of Eucalyptus globulus Labill. provides insights into its genome evolution.</title>
        <authorList>
            <person name="Li X."/>
        </authorList>
    </citation>
    <scope>NUCLEOTIDE SEQUENCE [LARGE SCALE GENOMIC DNA]</scope>
    <source>
        <strain evidence="1">CL2024</strain>
        <tissue evidence="1">Fresh tender leaves</tissue>
    </source>
</reference>
<protein>
    <submittedName>
        <fullName evidence="1">Uncharacterized protein</fullName>
    </submittedName>
</protein>